<evidence type="ECO:0000313" key="4">
    <source>
        <dbReference type="Proteomes" id="UP000886523"/>
    </source>
</evidence>
<reference evidence="3" key="1">
    <citation type="journal article" date="2020" name="Nat. Commun.">
        <title>Large-scale genome sequencing of mycorrhizal fungi provides insights into the early evolution of symbiotic traits.</title>
        <authorList>
            <person name="Miyauchi S."/>
            <person name="Kiss E."/>
            <person name="Kuo A."/>
            <person name="Drula E."/>
            <person name="Kohler A."/>
            <person name="Sanchez-Garcia M."/>
            <person name="Morin E."/>
            <person name="Andreopoulos B."/>
            <person name="Barry K.W."/>
            <person name="Bonito G."/>
            <person name="Buee M."/>
            <person name="Carver A."/>
            <person name="Chen C."/>
            <person name="Cichocki N."/>
            <person name="Clum A."/>
            <person name="Culley D."/>
            <person name="Crous P.W."/>
            <person name="Fauchery L."/>
            <person name="Girlanda M."/>
            <person name="Hayes R.D."/>
            <person name="Keri Z."/>
            <person name="LaButti K."/>
            <person name="Lipzen A."/>
            <person name="Lombard V."/>
            <person name="Magnuson J."/>
            <person name="Maillard F."/>
            <person name="Murat C."/>
            <person name="Nolan M."/>
            <person name="Ohm R.A."/>
            <person name="Pangilinan J."/>
            <person name="Pereira M.F."/>
            <person name="Perotto S."/>
            <person name="Peter M."/>
            <person name="Pfister S."/>
            <person name="Riley R."/>
            <person name="Sitrit Y."/>
            <person name="Stielow J.B."/>
            <person name="Szollosi G."/>
            <person name="Zifcakova L."/>
            <person name="Stursova M."/>
            <person name="Spatafora J.W."/>
            <person name="Tedersoo L."/>
            <person name="Vaario L.M."/>
            <person name="Yamada A."/>
            <person name="Yan M."/>
            <person name="Wang P."/>
            <person name="Xu J."/>
            <person name="Bruns T."/>
            <person name="Baldrian P."/>
            <person name="Vilgalys R."/>
            <person name="Dunand C."/>
            <person name="Henrissat B."/>
            <person name="Grigoriev I.V."/>
            <person name="Hibbett D."/>
            <person name="Nagy L.G."/>
            <person name="Martin F.M."/>
        </authorList>
    </citation>
    <scope>NUCLEOTIDE SEQUENCE</scope>
    <source>
        <strain evidence="3">UP504</strain>
    </source>
</reference>
<evidence type="ECO:0000256" key="1">
    <source>
        <dbReference type="SAM" id="MobiDB-lite"/>
    </source>
</evidence>
<gene>
    <name evidence="3" type="ORF">BS47DRAFT_1370011</name>
</gene>
<dbReference type="InterPro" id="IPR012921">
    <property type="entry name" value="SPOC_C"/>
</dbReference>
<name>A0A9P6DLR9_9AGAM</name>
<evidence type="ECO:0000313" key="3">
    <source>
        <dbReference type="EMBL" id="KAF9502795.1"/>
    </source>
</evidence>
<evidence type="ECO:0000259" key="2">
    <source>
        <dbReference type="Pfam" id="PF07744"/>
    </source>
</evidence>
<keyword evidence="4" id="KW-1185">Reference proteome</keyword>
<dbReference type="Pfam" id="PF07744">
    <property type="entry name" value="SPOC"/>
    <property type="match status" value="1"/>
</dbReference>
<dbReference type="OrthoDB" id="436852at2759"/>
<dbReference type="Proteomes" id="UP000886523">
    <property type="component" value="Unassembled WGS sequence"/>
</dbReference>
<feature type="compositionally biased region" description="Polar residues" evidence="1">
    <location>
        <begin position="215"/>
        <end position="232"/>
    </location>
</feature>
<sequence>MPPPARQNAQNTPSAAEDLDEALLAANFLFLTIGADKLSPTHVDAIWKLHTAAYNGVADYRSRVTTNFFMDRETALPSHADTVLTLSNTNAELMKQNKILTDTIVAFNTSPSPKAKENDSNMDDELVRVRPSIVEDELHRSVRIPAANAPVDLAIQPSAIPLKSPLHETFTPISPSLSEGQKFQILHGARVTLSDTEGPCPLPISQETGDLTFDMTSSPLGPDHNSGSTDPPSTVAPLNATGNSVPGDLDFAVDATDECVFNMFLDEQTSSNPPPAILLSPTVWTGEIRMASPPIRCTVDAQLVAGRPPDFREPTFWASLFTSPSLSVEGRVPVPAARNYLLDSKLNSGRELVAVVFEPRQESDRANFDQLVQFLLVKE</sequence>
<comment type="caution">
    <text evidence="3">The sequence shown here is derived from an EMBL/GenBank/DDBJ whole genome shotgun (WGS) entry which is preliminary data.</text>
</comment>
<protein>
    <recommendedName>
        <fullName evidence="2">Spen paralogue and orthologue SPOC C-terminal domain-containing protein</fullName>
    </recommendedName>
</protein>
<dbReference type="AlphaFoldDB" id="A0A9P6DLR9"/>
<feature type="region of interest" description="Disordered" evidence="1">
    <location>
        <begin position="215"/>
        <end position="242"/>
    </location>
</feature>
<dbReference type="EMBL" id="MU129612">
    <property type="protein sequence ID" value="KAF9502795.1"/>
    <property type="molecule type" value="Genomic_DNA"/>
</dbReference>
<organism evidence="3 4">
    <name type="scientific">Hydnum rufescens UP504</name>
    <dbReference type="NCBI Taxonomy" id="1448309"/>
    <lineage>
        <taxon>Eukaryota</taxon>
        <taxon>Fungi</taxon>
        <taxon>Dikarya</taxon>
        <taxon>Basidiomycota</taxon>
        <taxon>Agaricomycotina</taxon>
        <taxon>Agaricomycetes</taxon>
        <taxon>Cantharellales</taxon>
        <taxon>Hydnaceae</taxon>
        <taxon>Hydnum</taxon>
    </lineage>
</organism>
<feature type="domain" description="Spen paralogue and orthologue SPOC C-terminal" evidence="2">
    <location>
        <begin position="280"/>
        <end position="378"/>
    </location>
</feature>
<proteinExistence type="predicted"/>
<accession>A0A9P6DLR9</accession>